<dbReference type="Proteomes" id="UP000280405">
    <property type="component" value="Unassembled WGS sequence"/>
</dbReference>
<feature type="transmembrane region" description="Helical" evidence="3">
    <location>
        <begin position="12"/>
        <end position="31"/>
    </location>
</feature>
<evidence type="ECO:0000313" key="5">
    <source>
        <dbReference type="EMBL" id="RKG37490.1"/>
    </source>
</evidence>
<dbReference type="PANTHER" id="PTHR30469:SF15">
    <property type="entry name" value="HLYD FAMILY OF SECRETION PROTEINS"/>
    <property type="match status" value="1"/>
</dbReference>
<keyword evidence="3" id="KW-0472">Membrane</keyword>
<evidence type="ECO:0000256" key="3">
    <source>
        <dbReference type="SAM" id="Phobius"/>
    </source>
</evidence>
<dbReference type="Gene3D" id="2.40.420.20">
    <property type="match status" value="1"/>
</dbReference>
<comment type="caution">
    <text evidence="5">The sequence shown here is derived from an EMBL/GenBank/DDBJ whole genome shotgun (WGS) entry which is preliminary data.</text>
</comment>
<dbReference type="Gene3D" id="2.40.30.170">
    <property type="match status" value="1"/>
</dbReference>
<evidence type="ECO:0000259" key="4">
    <source>
        <dbReference type="Pfam" id="PF25973"/>
    </source>
</evidence>
<keyword evidence="6" id="KW-1185">Reference proteome</keyword>
<accession>A0A3A8F355</accession>
<comment type="similarity">
    <text evidence="1">Belongs to the membrane fusion protein (MFP) (TC 8.A.1) family.</text>
</comment>
<evidence type="ECO:0000256" key="2">
    <source>
        <dbReference type="SAM" id="Coils"/>
    </source>
</evidence>
<sequence length="402" mass="44038">MASQTPKKIKKKVWFILAIVIVLLLVGLLLWKTGASNKTAASENSNNTTTEQKAALTVTVIQPEQQNWKQNFTANGNIAAWQEVVIGSELSGQRISKVYVNVGDQVKRGQILAEINSESIRADLATAKANYAEAQAVLADASANNKRFQQLKNTGAISAKELTQYQTSQNTAHARLDAAKAQIDSNQLRLSQTQVIAPDHGVISARTATVGSLAQTGQEMFRLIRDDRLEWRAEVTSTDLYKLKQGMKAQIISPDPSQPAVTGTVRMIAPVIDPQTRYGLVYVDLPTTDAVRMGMFVKGTFDLGEKPAWTLPQTALLLRDGFSYIFIVNKDNRVTQQKVTVGRRLNDRIEILDLPSNSTNNNTNIKVVASGVGFLTDGDLISIGHNIPDTPLSKQLVNTQEK</sequence>
<feature type="coiled-coil region" evidence="2">
    <location>
        <begin position="124"/>
        <end position="151"/>
    </location>
</feature>
<gene>
    <name evidence="5" type="ORF">D7V20_10865</name>
</gene>
<dbReference type="GO" id="GO:0015562">
    <property type="term" value="F:efflux transmembrane transporter activity"/>
    <property type="evidence" value="ECO:0007669"/>
    <property type="project" value="TreeGrafter"/>
</dbReference>
<keyword evidence="3" id="KW-1133">Transmembrane helix</keyword>
<protein>
    <submittedName>
        <fullName evidence="5">Efflux RND transporter periplasmic adaptor subunit</fullName>
    </submittedName>
</protein>
<proteinExistence type="inferred from homology"/>
<evidence type="ECO:0000256" key="1">
    <source>
        <dbReference type="ARBA" id="ARBA00009477"/>
    </source>
</evidence>
<reference evidence="5 6" key="1">
    <citation type="submission" date="2018-09" db="EMBL/GenBank/DDBJ databases">
        <title>The draft genome of Acinetobacter spp. strains.</title>
        <authorList>
            <person name="Qin J."/>
            <person name="Feng Y."/>
            <person name="Zong Z."/>
        </authorList>
    </citation>
    <scope>NUCLEOTIDE SEQUENCE [LARGE SCALE GENOMIC DNA]</scope>
    <source>
        <strain evidence="5 6">WCHAc060115</strain>
    </source>
</reference>
<dbReference type="GO" id="GO:1990281">
    <property type="term" value="C:efflux pump complex"/>
    <property type="evidence" value="ECO:0007669"/>
    <property type="project" value="TreeGrafter"/>
</dbReference>
<dbReference type="Pfam" id="PF25973">
    <property type="entry name" value="BSH_CzcB"/>
    <property type="match status" value="1"/>
</dbReference>
<name>A0A3A8F355_9GAMM</name>
<dbReference type="InterPro" id="IPR058647">
    <property type="entry name" value="BSH_CzcB-like"/>
</dbReference>
<keyword evidence="3" id="KW-0812">Transmembrane</keyword>
<evidence type="ECO:0000313" key="6">
    <source>
        <dbReference type="Proteomes" id="UP000280405"/>
    </source>
</evidence>
<dbReference type="Gene3D" id="2.40.50.100">
    <property type="match status" value="1"/>
</dbReference>
<dbReference type="EMBL" id="RAXT01000020">
    <property type="protein sequence ID" value="RKG37490.1"/>
    <property type="molecule type" value="Genomic_DNA"/>
</dbReference>
<dbReference type="InterPro" id="IPR006143">
    <property type="entry name" value="RND_pump_MFP"/>
</dbReference>
<dbReference type="Gene3D" id="1.10.287.470">
    <property type="entry name" value="Helix hairpin bin"/>
    <property type="match status" value="1"/>
</dbReference>
<dbReference type="PANTHER" id="PTHR30469">
    <property type="entry name" value="MULTIDRUG RESISTANCE PROTEIN MDTA"/>
    <property type="match status" value="1"/>
</dbReference>
<dbReference type="RefSeq" id="WP_120384311.1">
    <property type="nucleotide sequence ID" value="NZ_RAXT01000020.1"/>
</dbReference>
<dbReference type="AlphaFoldDB" id="A0A3A8F355"/>
<dbReference type="OrthoDB" id="7265739at2"/>
<organism evidence="5 6">
    <name type="scientific">Acinetobacter rongchengensis</name>
    <dbReference type="NCBI Taxonomy" id="2419601"/>
    <lineage>
        <taxon>Bacteria</taxon>
        <taxon>Pseudomonadati</taxon>
        <taxon>Pseudomonadota</taxon>
        <taxon>Gammaproteobacteria</taxon>
        <taxon>Moraxellales</taxon>
        <taxon>Moraxellaceae</taxon>
        <taxon>Acinetobacter</taxon>
    </lineage>
</organism>
<keyword evidence="2" id="KW-0175">Coiled coil</keyword>
<feature type="domain" description="CzcB-like barrel-sandwich hybrid" evidence="4">
    <location>
        <begin position="89"/>
        <end position="223"/>
    </location>
</feature>
<dbReference type="SUPFAM" id="SSF111369">
    <property type="entry name" value="HlyD-like secretion proteins"/>
    <property type="match status" value="1"/>
</dbReference>
<dbReference type="NCBIfam" id="TIGR01730">
    <property type="entry name" value="RND_mfp"/>
    <property type="match status" value="1"/>
</dbReference>